<dbReference type="InterPro" id="IPR011004">
    <property type="entry name" value="Trimer_LpxA-like_sf"/>
</dbReference>
<sequence length="199" mass="21975">MNDQDLSLAKTLGELRTLLFCDLFRQDGKGGWGHFMFHFFRNPGYRYVALFRICQFLRQSKLRKFTLYFPMLYWFQRVSTIYGVRVPLTCRIGPGFYLAHWGCIWVNPGVTVGKNLTLTQGVTLGRASRGPTSGVPTLGDNVYVGPGACVSGTVKIGNHALISANSVVLQDVPENGVVIGVPARLFSTSGSESYVTNTI</sequence>
<comment type="similarity">
    <text evidence="1">Belongs to the transferase hexapeptide repeat family.</text>
</comment>
<accession>A0A7W7YPH6</accession>
<dbReference type="PANTHER" id="PTHR42811">
    <property type="entry name" value="SERINE ACETYLTRANSFERASE"/>
    <property type="match status" value="1"/>
</dbReference>
<dbReference type="EMBL" id="JACHIF010000010">
    <property type="protein sequence ID" value="MBB5039939.1"/>
    <property type="molecule type" value="Genomic_DNA"/>
</dbReference>
<dbReference type="CDD" id="cd03354">
    <property type="entry name" value="LbH_SAT"/>
    <property type="match status" value="1"/>
</dbReference>
<evidence type="ECO:0000256" key="3">
    <source>
        <dbReference type="ARBA" id="ARBA00023315"/>
    </source>
</evidence>
<dbReference type="InterPro" id="IPR001451">
    <property type="entry name" value="Hexapep"/>
</dbReference>
<dbReference type="InterPro" id="IPR045304">
    <property type="entry name" value="LbH_SAT"/>
</dbReference>
<dbReference type="GO" id="GO:0009001">
    <property type="term" value="F:serine O-acetyltransferase activity"/>
    <property type="evidence" value="ECO:0007669"/>
    <property type="project" value="UniProtKB-EC"/>
</dbReference>
<proteinExistence type="inferred from homology"/>
<dbReference type="Proteomes" id="UP000534294">
    <property type="component" value="Unassembled WGS sequence"/>
</dbReference>
<keyword evidence="5" id="KW-1185">Reference proteome</keyword>
<protein>
    <submittedName>
        <fullName evidence="4">Serine O-acetyltransferase</fullName>
        <ecNumber evidence="4">2.3.1.30</ecNumber>
    </submittedName>
</protein>
<dbReference type="SUPFAM" id="SSF51161">
    <property type="entry name" value="Trimeric LpxA-like enzymes"/>
    <property type="match status" value="1"/>
</dbReference>
<reference evidence="4 5" key="1">
    <citation type="submission" date="2020-08" db="EMBL/GenBank/DDBJ databases">
        <title>Genomic Encyclopedia of Type Strains, Phase IV (KMG-IV): sequencing the most valuable type-strain genomes for metagenomic binning, comparative biology and taxonomic classification.</title>
        <authorList>
            <person name="Goeker M."/>
        </authorList>
    </citation>
    <scope>NUCLEOTIDE SEQUENCE [LARGE SCALE GENOMIC DNA]</scope>
    <source>
        <strain evidence="4 5">DSM 12251</strain>
    </source>
</reference>
<dbReference type="Gene3D" id="2.160.10.10">
    <property type="entry name" value="Hexapeptide repeat proteins"/>
    <property type="match status" value="1"/>
</dbReference>
<dbReference type="RefSeq" id="WP_184212170.1">
    <property type="nucleotide sequence ID" value="NZ_JACHIF010000010.1"/>
</dbReference>
<name>A0A7W7YPH6_9BACT</name>
<evidence type="ECO:0000313" key="5">
    <source>
        <dbReference type="Proteomes" id="UP000534294"/>
    </source>
</evidence>
<dbReference type="AlphaFoldDB" id="A0A7W7YPH6"/>
<comment type="caution">
    <text evidence="4">The sequence shown here is derived from an EMBL/GenBank/DDBJ whole genome shotgun (WGS) entry which is preliminary data.</text>
</comment>
<evidence type="ECO:0000256" key="1">
    <source>
        <dbReference type="ARBA" id="ARBA00007274"/>
    </source>
</evidence>
<organism evidence="4 5">
    <name type="scientific">Prosthecobacter dejongeii</name>
    <dbReference type="NCBI Taxonomy" id="48465"/>
    <lineage>
        <taxon>Bacteria</taxon>
        <taxon>Pseudomonadati</taxon>
        <taxon>Verrucomicrobiota</taxon>
        <taxon>Verrucomicrobiia</taxon>
        <taxon>Verrucomicrobiales</taxon>
        <taxon>Verrucomicrobiaceae</taxon>
        <taxon>Prosthecobacter</taxon>
    </lineage>
</organism>
<gene>
    <name evidence="4" type="ORF">HNQ64_004217</name>
</gene>
<evidence type="ECO:0000256" key="2">
    <source>
        <dbReference type="ARBA" id="ARBA00022679"/>
    </source>
</evidence>
<keyword evidence="2 4" id="KW-0808">Transferase</keyword>
<dbReference type="Pfam" id="PF00132">
    <property type="entry name" value="Hexapep"/>
    <property type="match status" value="1"/>
</dbReference>
<dbReference type="EC" id="2.3.1.30" evidence="4"/>
<evidence type="ECO:0000313" key="4">
    <source>
        <dbReference type="EMBL" id="MBB5039939.1"/>
    </source>
</evidence>
<keyword evidence="3 4" id="KW-0012">Acyltransferase</keyword>